<dbReference type="GO" id="GO:0009279">
    <property type="term" value="C:cell outer membrane"/>
    <property type="evidence" value="ECO:0007669"/>
    <property type="project" value="UniProtKB-SubCell"/>
</dbReference>
<dbReference type="InterPro" id="IPR033985">
    <property type="entry name" value="SusD-like_N"/>
</dbReference>
<keyword evidence="4" id="KW-0472">Membrane</keyword>
<organism evidence="8 9">
    <name type="scientific">Sphingobacterium yanglingense</name>
    <dbReference type="NCBI Taxonomy" id="1437280"/>
    <lineage>
        <taxon>Bacteria</taxon>
        <taxon>Pseudomonadati</taxon>
        <taxon>Bacteroidota</taxon>
        <taxon>Sphingobacteriia</taxon>
        <taxon>Sphingobacteriales</taxon>
        <taxon>Sphingobacteriaceae</taxon>
        <taxon>Sphingobacterium</taxon>
    </lineage>
</organism>
<dbReference type="CDD" id="cd08977">
    <property type="entry name" value="SusD"/>
    <property type="match status" value="1"/>
</dbReference>
<protein>
    <submittedName>
        <fullName evidence="8">Putative outer membrane starch-binding protein</fullName>
    </submittedName>
</protein>
<keyword evidence="3" id="KW-0732">Signal</keyword>
<comment type="similarity">
    <text evidence="2">Belongs to the SusD family.</text>
</comment>
<evidence type="ECO:0000256" key="5">
    <source>
        <dbReference type="ARBA" id="ARBA00023237"/>
    </source>
</evidence>
<dbReference type="InterPro" id="IPR012944">
    <property type="entry name" value="SusD_RagB_dom"/>
</dbReference>
<comment type="subcellular location">
    <subcellularLocation>
        <location evidence="1">Cell outer membrane</location>
    </subcellularLocation>
</comment>
<dbReference type="Gene3D" id="1.25.40.900">
    <property type="match status" value="1"/>
</dbReference>
<name>A0A4R6WNP2_9SPHI</name>
<dbReference type="SUPFAM" id="SSF48452">
    <property type="entry name" value="TPR-like"/>
    <property type="match status" value="1"/>
</dbReference>
<proteinExistence type="inferred from homology"/>
<evidence type="ECO:0000256" key="4">
    <source>
        <dbReference type="ARBA" id="ARBA00023136"/>
    </source>
</evidence>
<dbReference type="Pfam" id="PF14322">
    <property type="entry name" value="SusD-like_3"/>
    <property type="match status" value="1"/>
</dbReference>
<dbReference type="InterPro" id="IPR011990">
    <property type="entry name" value="TPR-like_helical_dom_sf"/>
</dbReference>
<evidence type="ECO:0000256" key="2">
    <source>
        <dbReference type="ARBA" id="ARBA00006275"/>
    </source>
</evidence>
<dbReference type="Proteomes" id="UP000295292">
    <property type="component" value="Unassembled WGS sequence"/>
</dbReference>
<evidence type="ECO:0000313" key="9">
    <source>
        <dbReference type="Proteomes" id="UP000295292"/>
    </source>
</evidence>
<comment type="caution">
    <text evidence="8">The sequence shown here is derived from an EMBL/GenBank/DDBJ whole genome shotgun (WGS) entry which is preliminary data.</text>
</comment>
<evidence type="ECO:0000256" key="3">
    <source>
        <dbReference type="ARBA" id="ARBA00022729"/>
    </source>
</evidence>
<gene>
    <name evidence="8" type="ORF">CLV99_1189</name>
</gene>
<dbReference type="Gene3D" id="2.20.20.130">
    <property type="match status" value="1"/>
</dbReference>
<feature type="domain" description="RagB/SusD" evidence="6">
    <location>
        <begin position="336"/>
        <end position="430"/>
    </location>
</feature>
<dbReference type="Pfam" id="PF07980">
    <property type="entry name" value="SusD_RagB"/>
    <property type="match status" value="1"/>
</dbReference>
<reference evidence="8 9" key="1">
    <citation type="submission" date="2019-03" db="EMBL/GenBank/DDBJ databases">
        <title>Genomic Encyclopedia of Archaeal and Bacterial Type Strains, Phase II (KMG-II): from individual species to whole genera.</title>
        <authorList>
            <person name="Goeker M."/>
        </authorList>
    </citation>
    <scope>NUCLEOTIDE SEQUENCE [LARGE SCALE GENOMIC DNA]</scope>
    <source>
        <strain evidence="8 9">DSM 28353</strain>
    </source>
</reference>
<dbReference type="OrthoDB" id="630434at2"/>
<dbReference type="RefSeq" id="WP_133583507.1">
    <property type="nucleotide sequence ID" value="NZ_SNYV01000011.1"/>
</dbReference>
<evidence type="ECO:0000313" key="8">
    <source>
        <dbReference type="EMBL" id="TDQ79741.1"/>
    </source>
</evidence>
<accession>A0A4R6WNP2</accession>
<dbReference type="PROSITE" id="PS51257">
    <property type="entry name" value="PROKAR_LIPOPROTEIN"/>
    <property type="match status" value="1"/>
</dbReference>
<dbReference type="AlphaFoldDB" id="A0A4R6WNP2"/>
<evidence type="ECO:0000259" key="7">
    <source>
        <dbReference type="Pfam" id="PF14322"/>
    </source>
</evidence>
<dbReference type="EMBL" id="SNYV01000011">
    <property type="protein sequence ID" value="TDQ79741.1"/>
    <property type="molecule type" value="Genomic_DNA"/>
</dbReference>
<keyword evidence="5" id="KW-0998">Cell outer membrane</keyword>
<evidence type="ECO:0000259" key="6">
    <source>
        <dbReference type="Pfam" id="PF07980"/>
    </source>
</evidence>
<evidence type="ECO:0000256" key="1">
    <source>
        <dbReference type="ARBA" id="ARBA00004442"/>
    </source>
</evidence>
<keyword evidence="9" id="KW-1185">Reference proteome</keyword>
<feature type="domain" description="SusD-like N-terminal" evidence="7">
    <location>
        <begin position="27"/>
        <end position="227"/>
    </location>
</feature>
<sequence>MKRKFLVSIICLGLFSSCEKLLEINPKQSIDSSIALTSTEGISAALTSVYARLQHYTLYGRDYLALAEALSDNMVHTDNSSHLRPEATNTRNAHLSGWQMAYYAINQANLIIDALNNGSYETSWKANTLGQAYFLRALCYHDLMRAYAYDPTAIVDAYNYGGVPLMLVGVDDVGKIAALERPALEKVYDQIYTDLDLAHTNLTSSNSTSVHLATKAAVSALYARVALYRGDYGKTVEMATKALGETNAVFSSQANFLADWRKEVHPESIFELKFNISENIGSDRSLRSTYTSRATYDATAFSIQAVLAVDPAFYTSYTNDDVRRGLIRPGVGKNERFLENYKFISKSGTLGLDNVPILRLSEVYLNRAEALARQRTPDGNAAMQDLNKIRNRAGLPSVTLAGESLINEIMLQRRLELAFEGHRWFDLKRTGKDIVKGSGTIAFTDYRILAPIPIRETIADPILKQNFNY</sequence>
<dbReference type="Gene3D" id="1.25.40.390">
    <property type="match status" value="1"/>
</dbReference>